<organism evidence="3">
    <name type="scientific">mine drainage metagenome</name>
    <dbReference type="NCBI Taxonomy" id="410659"/>
    <lineage>
        <taxon>unclassified sequences</taxon>
        <taxon>metagenomes</taxon>
        <taxon>ecological metagenomes</taxon>
    </lineage>
</organism>
<dbReference type="Pfam" id="PF17763">
    <property type="entry name" value="Asparaginase_C"/>
    <property type="match status" value="1"/>
</dbReference>
<dbReference type="InterPro" id="IPR027473">
    <property type="entry name" value="L-asparaginase_C"/>
</dbReference>
<accession>T1BG82</accession>
<evidence type="ECO:0000259" key="1">
    <source>
        <dbReference type="Pfam" id="PF00710"/>
    </source>
</evidence>
<dbReference type="InterPro" id="IPR036152">
    <property type="entry name" value="Asp/glu_Ase-like_sf"/>
</dbReference>
<dbReference type="InterPro" id="IPR006034">
    <property type="entry name" value="Asparaginase/glutaminase-like"/>
</dbReference>
<dbReference type="SMART" id="SM00870">
    <property type="entry name" value="Asparaginase"/>
    <property type="match status" value="1"/>
</dbReference>
<dbReference type="InterPro" id="IPR040919">
    <property type="entry name" value="Asparaginase_C"/>
</dbReference>
<reference evidence="3" key="1">
    <citation type="submission" date="2013-08" db="EMBL/GenBank/DDBJ databases">
        <authorList>
            <person name="Mendez C."/>
            <person name="Richter M."/>
            <person name="Ferrer M."/>
            <person name="Sanchez J."/>
        </authorList>
    </citation>
    <scope>NUCLEOTIDE SEQUENCE</scope>
</reference>
<sequence length="260" mass="28053">GTDTMAYTAAALGFLLADLPGPVVLVGAQRSPDRPSSDGPENLAAAVGVARTATMGEVVVLMHADLSDHRFAIHRGTRVRKMHSTRRDAFQSRNLPPLGQWTEGAFHASGPVRPPHPGPPRVDGTLEAREGALLWLYPGLSPERAAAACDGLRGIILAGTGLGHVPESHLPWIRTALARGVVVGMTTQCLEGRVDPYVYATGRELVEAGVLYLEDLLPEVAYVKLLWSLGQSRDPTEIRRRLVTDRCGELDGRRRPEGVR</sequence>
<dbReference type="SUPFAM" id="SSF53774">
    <property type="entry name" value="Glutaminase/Asparaginase"/>
    <property type="match status" value="1"/>
</dbReference>
<dbReference type="PIRSF" id="PIRSF001220">
    <property type="entry name" value="L-ASNase_gatD"/>
    <property type="match status" value="1"/>
</dbReference>
<dbReference type="Gene3D" id="3.40.50.1170">
    <property type="entry name" value="L-asparaginase, N-terminal domain"/>
    <property type="match status" value="1"/>
</dbReference>
<feature type="non-terminal residue" evidence="3">
    <location>
        <position position="1"/>
    </location>
</feature>
<feature type="domain" description="L-asparaginase N-terminal" evidence="1">
    <location>
        <begin position="1"/>
        <end position="106"/>
    </location>
</feature>
<reference evidence="3" key="2">
    <citation type="journal article" date="2014" name="ISME J.">
        <title>Microbial stratification in low pH oxic and suboxic macroscopic growths along an acid mine drainage.</title>
        <authorList>
            <person name="Mendez-Garcia C."/>
            <person name="Mesa V."/>
            <person name="Sprenger R.R."/>
            <person name="Richter M."/>
            <person name="Diez M.S."/>
            <person name="Solano J."/>
            <person name="Bargiela R."/>
            <person name="Golyshina O.V."/>
            <person name="Manteca A."/>
            <person name="Ramos J.L."/>
            <person name="Gallego J.R."/>
            <person name="Llorente I."/>
            <person name="Martins Dos Santos V.A."/>
            <person name="Jensen O.N."/>
            <person name="Pelaez A.I."/>
            <person name="Sanchez J."/>
            <person name="Ferrer M."/>
        </authorList>
    </citation>
    <scope>NUCLEOTIDE SEQUENCE</scope>
</reference>
<dbReference type="PANTHER" id="PTHR11707:SF28">
    <property type="entry name" value="60 KDA LYSOPHOSPHOLIPASE"/>
    <property type="match status" value="1"/>
</dbReference>
<gene>
    <name evidence="3" type="ORF">B2A_00704</name>
</gene>
<dbReference type="Gene3D" id="3.40.50.40">
    <property type="match status" value="1"/>
</dbReference>
<dbReference type="PIRSF" id="PIRSF500176">
    <property type="entry name" value="L_ASNase"/>
    <property type="match status" value="1"/>
</dbReference>
<dbReference type="Pfam" id="PF00710">
    <property type="entry name" value="Asparaginase"/>
    <property type="match status" value="1"/>
</dbReference>
<protein>
    <submittedName>
        <fullName evidence="3">Asparaginase/glutaminase</fullName>
    </submittedName>
</protein>
<dbReference type="EMBL" id="AUZZ01000548">
    <property type="protein sequence ID" value="EQD67608.1"/>
    <property type="molecule type" value="Genomic_DNA"/>
</dbReference>
<evidence type="ECO:0000313" key="3">
    <source>
        <dbReference type="EMBL" id="EQD67608.1"/>
    </source>
</evidence>
<dbReference type="InterPro" id="IPR037152">
    <property type="entry name" value="L-asparaginase_N_sf"/>
</dbReference>
<dbReference type="PANTHER" id="PTHR11707">
    <property type="entry name" value="L-ASPARAGINASE"/>
    <property type="match status" value="1"/>
</dbReference>
<comment type="caution">
    <text evidence="3">The sequence shown here is derived from an EMBL/GenBank/DDBJ whole genome shotgun (WGS) entry which is preliminary data.</text>
</comment>
<feature type="domain" description="Asparaginase/glutaminase C-terminal" evidence="2">
    <location>
        <begin position="133"/>
        <end position="240"/>
    </location>
</feature>
<dbReference type="InterPro" id="IPR027474">
    <property type="entry name" value="L-asparaginase_N"/>
</dbReference>
<dbReference type="PROSITE" id="PS51732">
    <property type="entry name" value="ASN_GLN_ASE_3"/>
    <property type="match status" value="1"/>
</dbReference>
<dbReference type="AlphaFoldDB" id="T1BG82"/>
<name>T1BG82_9ZZZZ</name>
<evidence type="ECO:0000259" key="2">
    <source>
        <dbReference type="Pfam" id="PF17763"/>
    </source>
</evidence>
<proteinExistence type="predicted"/>